<proteinExistence type="inferred from homology"/>
<keyword evidence="3 8" id="KW-0812">Transmembrane</keyword>
<dbReference type="InterPro" id="IPR009038">
    <property type="entry name" value="GOLD_dom"/>
</dbReference>
<evidence type="ECO:0000313" key="12">
    <source>
        <dbReference type="RefSeq" id="XP_040941490.1"/>
    </source>
</evidence>
<evidence type="ECO:0000256" key="2">
    <source>
        <dbReference type="ARBA" id="ARBA00007104"/>
    </source>
</evidence>
<evidence type="ECO:0000313" key="11">
    <source>
        <dbReference type="Proteomes" id="UP000818029"/>
    </source>
</evidence>
<evidence type="ECO:0000259" key="10">
    <source>
        <dbReference type="PROSITE" id="PS50866"/>
    </source>
</evidence>
<reference evidence="11" key="1">
    <citation type="journal article" date="2020" name="Nat. Genet.">
        <title>Genomic diversifications of five Gossypium allopolyploid species and their impact on cotton improvement.</title>
        <authorList>
            <person name="Chen Z.J."/>
            <person name="Sreedasyam A."/>
            <person name="Ando A."/>
            <person name="Song Q."/>
            <person name="De Santiago L.M."/>
            <person name="Hulse-Kemp A.M."/>
            <person name="Ding M."/>
            <person name="Ye W."/>
            <person name="Kirkbride R.C."/>
            <person name="Jenkins J."/>
            <person name="Plott C."/>
            <person name="Lovell J."/>
            <person name="Lin Y.M."/>
            <person name="Vaughn R."/>
            <person name="Liu B."/>
            <person name="Simpson S."/>
            <person name="Scheffler B.E."/>
            <person name="Wen L."/>
            <person name="Saski C.A."/>
            <person name="Grover C.E."/>
            <person name="Hu G."/>
            <person name="Conover J.L."/>
            <person name="Carlson J.W."/>
            <person name="Shu S."/>
            <person name="Boston L.B."/>
            <person name="Williams M."/>
            <person name="Peterson D.G."/>
            <person name="McGee K."/>
            <person name="Jones D.C."/>
            <person name="Wendel J.F."/>
            <person name="Stelly D.M."/>
            <person name="Grimwood J."/>
            <person name="Schmutz J."/>
        </authorList>
    </citation>
    <scope>NUCLEOTIDE SEQUENCE [LARGE SCALE GENOMIC DNA]</scope>
    <source>
        <strain evidence="11">cv. TM-1</strain>
    </source>
</reference>
<sequence length="229" mass="25143">MCGLNLGFIVIMIGLVVETEIGESMRFELESGKTKCIAEDIKANAMTVGKYSIVNPSEGQPFPDSHKLVVRVSSSNGNNYHLGDQVDSGTFAFTAAESGDYTTCFWANKHNPPVKMTIDFDWKSGVAAKDWSKVAKKGQVDTMEIELKKLYDTVAAIHEEMFYLREREEEMQELNKETNSKMATLTACLVGCIGYKETNSKMATLTACLVGCIGIANTPLIDGPHIIPI</sequence>
<evidence type="ECO:0000256" key="8">
    <source>
        <dbReference type="RuleBase" id="RU003827"/>
    </source>
</evidence>
<evidence type="ECO:0000256" key="7">
    <source>
        <dbReference type="ARBA" id="ARBA00023136"/>
    </source>
</evidence>
<dbReference type="Pfam" id="PF01105">
    <property type="entry name" value="EMP24_GP25L"/>
    <property type="match status" value="1"/>
</dbReference>
<keyword evidence="6" id="KW-0175">Coiled coil</keyword>
<feature type="chain" id="PRO_5045821505" evidence="9">
    <location>
        <begin position="19"/>
        <end position="229"/>
    </location>
</feature>
<keyword evidence="5" id="KW-1133">Transmembrane helix</keyword>
<dbReference type="InterPro" id="IPR015720">
    <property type="entry name" value="Emp24-like"/>
</dbReference>
<feature type="domain" description="GOLD" evidence="10">
    <location>
        <begin position="34"/>
        <end position="149"/>
    </location>
</feature>
<dbReference type="PANTHER" id="PTHR22811">
    <property type="entry name" value="TRANSMEMBRANE EMP24 DOMAIN-CONTAINING PROTEIN"/>
    <property type="match status" value="1"/>
</dbReference>
<protein>
    <submittedName>
        <fullName evidence="12">Transmembrane emp24 domain-containing protein p24delta9</fullName>
    </submittedName>
</protein>
<dbReference type="Proteomes" id="UP000818029">
    <property type="component" value="Chromosome A13"/>
</dbReference>
<evidence type="ECO:0000256" key="1">
    <source>
        <dbReference type="ARBA" id="ARBA00004479"/>
    </source>
</evidence>
<evidence type="ECO:0000256" key="9">
    <source>
        <dbReference type="SAM" id="SignalP"/>
    </source>
</evidence>
<feature type="signal peptide" evidence="9">
    <location>
        <begin position="1"/>
        <end position="18"/>
    </location>
</feature>
<reference evidence="12" key="2">
    <citation type="submission" date="2025-08" db="UniProtKB">
        <authorList>
            <consortium name="RefSeq"/>
        </authorList>
    </citation>
    <scope>IDENTIFICATION</scope>
</reference>
<comment type="subcellular location">
    <subcellularLocation>
        <location evidence="1 8">Membrane</location>
        <topology evidence="1 8">Single-pass type I membrane protein</topology>
    </subcellularLocation>
</comment>
<evidence type="ECO:0000256" key="3">
    <source>
        <dbReference type="ARBA" id="ARBA00022692"/>
    </source>
</evidence>
<comment type="similarity">
    <text evidence="2 8">Belongs to the EMP24/GP25L family.</text>
</comment>
<keyword evidence="7" id="KW-0472">Membrane</keyword>
<accession>A0ABM2ZFV7</accession>
<gene>
    <name evidence="12" type="primary">LOC107894445</name>
</gene>
<evidence type="ECO:0000256" key="5">
    <source>
        <dbReference type="ARBA" id="ARBA00022989"/>
    </source>
</evidence>
<evidence type="ECO:0000256" key="4">
    <source>
        <dbReference type="ARBA" id="ARBA00022729"/>
    </source>
</evidence>
<dbReference type="GeneID" id="107894445"/>
<dbReference type="PROSITE" id="PS50866">
    <property type="entry name" value="GOLD"/>
    <property type="match status" value="1"/>
</dbReference>
<dbReference type="SMART" id="SM01190">
    <property type="entry name" value="EMP24_GP25L"/>
    <property type="match status" value="1"/>
</dbReference>
<keyword evidence="4 9" id="KW-0732">Signal</keyword>
<keyword evidence="11" id="KW-1185">Reference proteome</keyword>
<dbReference type="RefSeq" id="XP_040941490.1">
    <property type="nucleotide sequence ID" value="XM_041085556.1"/>
</dbReference>
<evidence type="ECO:0000256" key="6">
    <source>
        <dbReference type="ARBA" id="ARBA00023054"/>
    </source>
</evidence>
<name>A0ABM2ZFV7_GOSHI</name>
<organism evidence="11 12">
    <name type="scientific">Gossypium hirsutum</name>
    <name type="common">Upland cotton</name>
    <name type="synonym">Gossypium mexicanum</name>
    <dbReference type="NCBI Taxonomy" id="3635"/>
    <lineage>
        <taxon>Eukaryota</taxon>
        <taxon>Viridiplantae</taxon>
        <taxon>Streptophyta</taxon>
        <taxon>Embryophyta</taxon>
        <taxon>Tracheophyta</taxon>
        <taxon>Spermatophyta</taxon>
        <taxon>Magnoliopsida</taxon>
        <taxon>eudicotyledons</taxon>
        <taxon>Gunneridae</taxon>
        <taxon>Pentapetalae</taxon>
        <taxon>rosids</taxon>
        <taxon>malvids</taxon>
        <taxon>Malvales</taxon>
        <taxon>Malvaceae</taxon>
        <taxon>Malvoideae</taxon>
        <taxon>Gossypium</taxon>
    </lineage>
</organism>